<dbReference type="Proteomes" id="UP001224083">
    <property type="component" value="Unassembled WGS sequence"/>
</dbReference>
<sequence>MANLMLINDIPRKTHCAGQYFVDTNVWVYYAYMANKSYNLSKDNQDKLKGYSRFIEKVQEDGGSLFTSSLCLSELANAIERKALEQYNYNHNTSLNIKQFRTISQERQQIVDDIHTAWCSIKDIATIIEHSISKETGEHIITEIRATPLDAYDAIFLQLIKNKRLTNIITDDKDFQKVSDNIDIYTA</sequence>
<evidence type="ECO:0000313" key="2">
    <source>
        <dbReference type="EMBL" id="MDP9500355.1"/>
    </source>
</evidence>
<protein>
    <submittedName>
        <fullName evidence="2">Type II toxin-antitoxin system VapC family toxin</fullName>
    </submittedName>
</protein>
<comment type="caution">
    <text evidence="2">The sequence shown here is derived from an EMBL/GenBank/DDBJ whole genome shotgun (WGS) entry which is preliminary data.</text>
</comment>
<dbReference type="CDD" id="cd09854">
    <property type="entry name" value="PIN_VapC-like"/>
    <property type="match status" value="1"/>
</dbReference>
<dbReference type="SUPFAM" id="SSF88723">
    <property type="entry name" value="PIN domain-like"/>
    <property type="match status" value="1"/>
</dbReference>
<dbReference type="Pfam" id="PF01850">
    <property type="entry name" value="PIN"/>
    <property type="match status" value="1"/>
</dbReference>
<gene>
    <name evidence="2" type="ORF">O7M46_05240</name>
</gene>
<feature type="domain" description="PIN" evidence="1">
    <location>
        <begin position="20"/>
        <end position="179"/>
    </location>
</feature>
<dbReference type="InterPro" id="IPR029060">
    <property type="entry name" value="PIN-like_dom_sf"/>
</dbReference>
<accession>A0ABT9KEA5</accession>
<evidence type="ECO:0000313" key="3">
    <source>
        <dbReference type="Proteomes" id="UP001224083"/>
    </source>
</evidence>
<keyword evidence="3" id="KW-1185">Reference proteome</keyword>
<reference evidence="2 3" key="1">
    <citation type="submission" date="2022-12" db="EMBL/GenBank/DDBJ databases">
        <title>Genome sequence of Pasteurellaceae Bisgaard Taxon 45.</title>
        <authorList>
            <person name="Foggin C."/>
            <person name="Rosen L.E."/>
            <person name="Henton M."/>
            <person name="Buys A."/>
            <person name="Floyd T."/>
            <person name="Turner A.D."/>
            <person name="Tarbin J."/>
            <person name="Lloyd A.S."/>
            <person name="Chaitezvi C."/>
            <person name="Ellis R.J."/>
            <person name="Roberts H.C."/>
            <person name="Dastjerdi A."/>
            <person name="Nunez A."/>
            <person name="Van Vliet A.H."/>
            <person name="Steinbach F."/>
        </authorList>
    </citation>
    <scope>NUCLEOTIDE SEQUENCE [LARGE SCALE GENOMIC DNA]</scope>
    <source>
        <strain evidence="2 3">VF20HR</strain>
    </source>
</reference>
<dbReference type="Gene3D" id="3.40.50.1010">
    <property type="entry name" value="5'-nuclease"/>
    <property type="match status" value="1"/>
</dbReference>
<evidence type="ECO:0000259" key="1">
    <source>
        <dbReference type="Pfam" id="PF01850"/>
    </source>
</evidence>
<dbReference type="EMBL" id="JAQAHH010000006">
    <property type="protein sequence ID" value="MDP9500355.1"/>
    <property type="molecule type" value="Genomic_DNA"/>
</dbReference>
<dbReference type="InterPro" id="IPR002716">
    <property type="entry name" value="PIN_dom"/>
</dbReference>
<name>A0ABT9KEA5_9PAST</name>
<organism evidence="2 3">
    <name type="scientific">Bisgaard Taxon 45</name>
    <dbReference type="NCBI Taxonomy" id="304289"/>
    <lineage>
        <taxon>Bacteria</taxon>
        <taxon>Pseudomonadati</taxon>
        <taxon>Pseudomonadota</taxon>
        <taxon>Gammaproteobacteria</taxon>
        <taxon>Pasteurellales</taxon>
        <taxon>Pasteurellaceae</taxon>
    </lineage>
</organism>
<proteinExistence type="predicted"/>